<reference evidence="7" key="1">
    <citation type="submission" date="2019-08" db="EMBL/GenBank/DDBJ databases">
        <title>Comparative genome analysis confer to the adaptation heavy metal polluted environment.</title>
        <authorList>
            <person name="Li Y."/>
        </authorList>
    </citation>
    <scope>NUCLEOTIDE SEQUENCE [LARGE SCALE GENOMIC DNA]</scope>
    <source>
        <strain evidence="7">P1</strain>
    </source>
</reference>
<dbReference type="PANTHER" id="PTHR43133">
    <property type="entry name" value="RNA POLYMERASE ECF-TYPE SIGMA FACTO"/>
    <property type="match status" value="1"/>
</dbReference>
<dbReference type="InterPro" id="IPR039425">
    <property type="entry name" value="RNA_pol_sigma-70-like"/>
</dbReference>
<keyword evidence="8" id="KW-1185">Reference proteome</keyword>
<dbReference type="GO" id="GO:0016987">
    <property type="term" value="F:sigma factor activity"/>
    <property type="evidence" value="ECO:0007669"/>
    <property type="project" value="UniProtKB-KW"/>
</dbReference>
<dbReference type="PANTHER" id="PTHR43133:SF46">
    <property type="entry name" value="RNA POLYMERASE SIGMA-70 FACTOR ECF SUBFAMILY"/>
    <property type="match status" value="1"/>
</dbReference>
<dbReference type="InterPro" id="IPR013324">
    <property type="entry name" value="RNA_pol_sigma_r3/r4-like"/>
</dbReference>
<evidence type="ECO:0000313" key="7">
    <source>
        <dbReference type="EMBL" id="QEM10699.1"/>
    </source>
</evidence>
<dbReference type="GO" id="GO:0006352">
    <property type="term" value="P:DNA-templated transcription initiation"/>
    <property type="evidence" value="ECO:0007669"/>
    <property type="project" value="InterPro"/>
</dbReference>
<dbReference type="InterPro" id="IPR013249">
    <property type="entry name" value="RNA_pol_sigma70_r4_t2"/>
</dbReference>
<dbReference type="RefSeq" id="WP_112565947.1">
    <property type="nucleotide sequence ID" value="NZ_CP043450.1"/>
</dbReference>
<keyword evidence="3" id="KW-0731">Sigma factor</keyword>
<comment type="similarity">
    <text evidence="1">Belongs to the sigma-70 factor family. ECF subfamily.</text>
</comment>
<evidence type="ECO:0000259" key="6">
    <source>
        <dbReference type="Pfam" id="PF08281"/>
    </source>
</evidence>
<dbReference type="InterPro" id="IPR014284">
    <property type="entry name" value="RNA_pol_sigma-70_dom"/>
</dbReference>
<dbReference type="Pfam" id="PF04542">
    <property type="entry name" value="Sigma70_r2"/>
    <property type="match status" value="1"/>
</dbReference>
<dbReference type="NCBIfam" id="TIGR02985">
    <property type="entry name" value="Sig70_bacteroi1"/>
    <property type="match status" value="1"/>
</dbReference>
<evidence type="ECO:0000256" key="3">
    <source>
        <dbReference type="ARBA" id="ARBA00023082"/>
    </source>
</evidence>
<feature type="domain" description="RNA polymerase sigma-70 region 2" evidence="5">
    <location>
        <begin position="30"/>
        <end position="93"/>
    </location>
</feature>
<proteinExistence type="inferred from homology"/>
<sequence length="196" mass="22799">MSSPEVQLLSDDRLAALIRENDLVAFEHIYNKYWSKLYLSAYNILRDRQVSEDITQEVLVNLWMKRANLQVTTSLNAYLYTAVRYQVFNVLRSGKVKADLFSRLEELFSNNGGEEILSEKEINRLLEQGVAELPEKCRQIFLMSRKEHLSTKEIAERLGISPKTVENQLTIALNRLRKTLGDFVCMALIMFCGRWF</sequence>
<dbReference type="NCBIfam" id="TIGR02937">
    <property type="entry name" value="sigma70-ECF"/>
    <property type="match status" value="1"/>
</dbReference>
<evidence type="ECO:0000259" key="5">
    <source>
        <dbReference type="Pfam" id="PF04542"/>
    </source>
</evidence>
<evidence type="ECO:0000313" key="8">
    <source>
        <dbReference type="Proteomes" id="UP000251402"/>
    </source>
</evidence>
<dbReference type="AlphaFoldDB" id="A0A5C1HYZ8"/>
<dbReference type="Pfam" id="PF08281">
    <property type="entry name" value="Sigma70_r4_2"/>
    <property type="match status" value="1"/>
</dbReference>
<dbReference type="KEGG" id="mrub:DEO27_011920"/>
<dbReference type="OrthoDB" id="665981at2"/>
<dbReference type="Gene3D" id="1.10.1740.10">
    <property type="match status" value="1"/>
</dbReference>
<dbReference type="Gene3D" id="1.10.10.10">
    <property type="entry name" value="Winged helix-like DNA-binding domain superfamily/Winged helix DNA-binding domain"/>
    <property type="match status" value="1"/>
</dbReference>
<keyword evidence="4" id="KW-0804">Transcription</keyword>
<name>A0A5C1HYZ8_9SPHI</name>
<evidence type="ECO:0000256" key="1">
    <source>
        <dbReference type="ARBA" id="ARBA00010641"/>
    </source>
</evidence>
<feature type="domain" description="RNA polymerase sigma factor 70 region 4 type 2" evidence="6">
    <location>
        <begin position="125"/>
        <end position="176"/>
    </location>
</feature>
<dbReference type="InterPro" id="IPR007627">
    <property type="entry name" value="RNA_pol_sigma70_r2"/>
</dbReference>
<dbReference type="SUPFAM" id="SSF88946">
    <property type="entry name" value="Sigma2 domain of RNA polymerase sigma factors"/>
    <property type="match status" value="1"/>
</dbReference>
<accession>A0A5C1HYZ8</accession>
<dbReference type="InterPro" id="IPR013325">
    <property type="entry name" value="RNA_pol_sigma_r2"/>
</dbReference>
<dbReference type="InterPro" id="IPR036388">
    <property type="entry name" value="WH-like_DNA-bd_sf"/>
</dbReference>
<evidence type="ECO:0000256" key="2">
    <source>
        <dbReference type="ARBA" id="ARBA00023015"/>
    </source>
</evidence>
<dbReference type="GO" id="GO:0003677">
    <property type="term" value="F:DNA binding"/>
    <property type="evidence" value="ECO:0007669"/>
    <property type="project" value="InterPro"/>
</dbReference>
<organism evidence="7 8">
    <name type="scientific">Mucilaginibacter rubeus</name>
    <dbReference type="NCBI Taxonomy" id="2027860"/>
    <lineage>
        <taxon>Bacteria</taxon>
        <taxon>Pseudomonadati</taxon>
        <taxon>Bacteroidota</taxon>
        <taxon>Sphingobacteriia</taxon>
        <taxon>Sphingobacteriales</taxon>
        <taxon>Sphingobacteriaceae</taxon>
        <taxon>Mucilaginibacter</taxon>
    </lineage>
</organism>
<dbReference type="InterPro" id="IPR014327">
    <property type="entry name" value="RNA_pol_sigma70_bacteroid"/>
</dbReference>
<keyword evidence="2" id="KW-0805">Transcription regulation</keyword>
<gene>
    <name evidence="7" type="ORF">DEO27_011920</name>
</gene>
<dbReference type="Proteomes" id="UP000251402">
    <property type="component" value="Chromosome"/>
</dbReference>
<dbReference type="SUPFAM" id="SSF88659">
    <property type="entry name" value="Sigma3 and sigma4 domains of RNA polymerase sigma factors"/>
    <property type="match status" value="1"/>
</dbReference>
<protein>
    <submittedName>
        <fullName evidence="7">RNA polymerase sigma-70 factor</fullName>
    </submittedName>
</protein>
<evidence type="ECO:0000256" key="4">
    <source>
        <dbReference type="ARBA" id="ARBA00023163"/>
    </source>
</evidence>
<dbReference type="EMBL" id="CP043450">
    <property type="protein sequence ID" value="QEM10699.1"/>
    <property type="molecule type" value="Genomic_DNA"/>
</dbReference>